<dbReference type="InterPro" id="IPR014984">
    <property type="entry name" value="HopJ"/>
</dbReference>
<evidence type="ECO:0000313" key="1">
    <source>
        <dbReference type="EMBL" id="GAA4889080.1"/>
    </source>
</evidence>
<proteinExistence type="predicted"/>
<dbReference type="RefSeq" id="WP_345335537.1">
    <property type="nucleotide sequence ID" value="NZ_BAABJZ010000078.1"/>
</dbReference>
<dbReference type="EMBL" id="BAABJZ010000078">
    <property type="protein sequence ID" value="GAA4889080.1"/>
    <property type="molecule type" value="Genomic_DNA"/>
</dbReference>
<reference evidence="2" key="1">
    <citation type="journal article" date="2019" name="Int. J. Syst. Evol. Microbiol.">
        <title>The Global Catalogue of Microorganisms (GCM) 10K type strain sequencing project: providing services to taxonomists for standard genome sequencing and annotation.</title>
        <authorList>
            <consortium name="The Broad Institute Genomics Platform"/>
            <consortium name="The Broad Institute Genome Sequencing Center for Infectious Disease"/>
            <person name="Wu L."/>
            <person name="Ma J."/>
        </authorList>
    </citation>
    <scope>NUCLEOTIDE SEQUENCE [LARGE SCALE GENOMIC DNA]</scope>
    <source>
        <strain evidence="2">JCM 18401</strain>
    </source>
</reference>
<protein>
    <submittedName>
        <fullName evidence="1">HopJ type III effector protein</fullName>
    </submittedName>
</protein>
<dbReference type="InterPro" id="IPR038604">
    <property type="entry name" value="HopJ_sf"/>
</dbReference>
<comment type="caution">
    <text evidence="1">The sequence shown here is derived from an EMBL/GenBank/DDBJ whole genome shotgun (WGS) entry which is preliminary data.</text>
</comment>
<organism evidence="1 2">
    <name type="scientific">Ferrimonas pelagia</name>
    <dbReference type="NCBI Taxonomy" id="1177826"/>
    <lineage>
        <taxon>Bacteria</taxon>
        <taxon>Pseudomonadati</taxon>
        <taxon>Pseudomonadota</taxon>
        <taxon>Gammaproteobacteria</taxon>
        <taxon>Alteromonadales</taxon>
        <taxon>Ferrimonadaceae</taxon>
        <taxon>Ferrimonas</taxon>
    </lineage>
</organism>
<dbReference type="Gene3D" id="3.20.160.10">
    <property type="entry name" value="vpa0580 domain like"/>
    <property type="match status" value="1"/>
</dbReference>
<keyword evidence="2" id="KW-1185">Reference proteome</keyword>
<dbReference type="Proteomes" id="UP001499988">
    <property type="component" value="Unassembled WGS sequence"/>
</dbReference>
<dbReference type="Pfam" id="PF08888">
    <property type="entry name" value="HopJ"/>
    <property type="match status" value="1"/>
</dbReference>
<accession>A0ABP9EYS1</accession>
<gene>
    <name evidence="1" type="ORF">GCM10023333_22990</name>
</gene>
<name>A0ABP9EYS1_9GAMM</name>
<evidence type="ECO:0000313" key="2">
    <source>
        <dbReference type="Proteomes" id="UP001499988"/>
    </source>
</evidence>
<sequence length="116" mass="13059">MNALQQLLAQLQQQPEHVEFEQVMSVIDQHYDYRPSAFRNGSADNDAGTNAGSAKILSFGQLHQLTVAQTLACFGRYYRKDVLGNPDGDDHQNIRNFIRTGWDGVAFERPPLVLKP</sequence>